<organism evidence="2 3">
    <name type="scientific">Vibrio amylolyticus</name>
    <dbReference type="NCBI Taxonomy" id="2847292"/>
    <lineage>
        <taxon>Bacteria</taxon>
        <taxon>Pseudomonadati</taxon>
        <taxon>Pseudomonadota</taxon>
        <taxon>Gammaproteobacteria</taxon>
        <taxon>Vibrionales</taxon>
        <taxon>Vibrionaceae</taxon>
        <taxon>Vibrio</taxon>
    </lineage>
</organism>
<dbReference type="Gene3D" id="3.40.50.880">
    <property type="match status" value="1"/>
</dbReference>
<reference evidence="2" key="1">
    <citation type="submission" date="2021-11" db="EMBL/GenBank/DDBJ databases">
        <title>Vibrio ZSDE26 sp. nov. and Vibrio ZSDZ34 sp. nov., isolated from coastal seawater in Qingdao.</title>
        <authorList>
            <person name="Zhang P."/>
        </authorList>
    </citation>
    <scope>NUCLEOTIDE SEQUENCE</scope>
    <source>
        <strain evidence="2">ZSDE26</strain>
    </source>
</reference>
<name>A0A9X2BKL9_9VIBR</name>
<dbReference type="InterPro" id="IPR044992">
    <property type="entry name" value="ChyE-like"/>
</dbReference>
<dbReference type="AlphaFoldDB" id="A0A9X2BKL9"/>
<keyword evidence="3" id="KW-1185">Reference proteome</keyword>
<proteinExistence type="predicted"/>
<dbReference type="RefSeq" id="WP_248008080.1">
    <property type="nucleotide sequence ID" value="NZ_JAJHVV010000003.1"/>
</dbReference>
<sequence>MKIGILAAGDTPPALKEQYPSFAHMTSDMIHSYLPRAEFEYFDVRDNQFPEQLDEMVAWVITGSVHCANEELPWMLKLEGIIKELHQNKQCLIGICFGHQIIAKALGGTVEQFNGGWGVGLHKYQWQNESHQTSYLPAFHQDQVVKAPKGAKVLISSTFCKNAGLLYGANIFTCQFHPEFSNDFEQALLSLFEGSTIPMSVADNAHNSLSERASDNPVVGRWIGDLIASRA</sequence>
<dbReference type="EMBL" id="JAJHVV010000003">
    <property type="protein sequence ID" value="MCK6262973.1"/>
    <property type="molecule type" value="Genomic_DNA"/>
</dbReference>
<dbReference type="Pfam" id="PF00117">
    <property type="entry name" value="GATase"/>
    <property type="match status" value="1"/>
</dbReference>
<evidence type="ECO:0000259" key="1">
    <source>
        <dbReference type="Pfam" id="PF00117"/>
    </source>
</evidence>
<accession>A0A9X2BKL9</accession>
<evidence type="ECO:0000313" key="2">
    <source>
        <dbReference type="EMBL" id="MCK6262973.1"/>
    </source>
</evidence>
<gene>
    <name evidence="2" type="ORF">KP803_06730</name>
</gene>
<dbReference type="SUPFAM" id="SSF52317">
    <property type="entry name" value="Class I glutamine amidotransferase-like"/>
    <property type="match status" value="1"/>
</dbReference>
<dbReference type="InterPro" id="IPR017926">
    <property type="entry name" value="GATASE"/>
</dbReference>
<dbReference type="CDD" id="cd01741">
    <property type="entry name" value="GATase1_1"/>
    <property type="match status" value="1"/>
</dbReference>
<protein>
    <submittedName>
        <fullName evidence="2">Type 1 glutamine amidotransferase</fullName>
    </submittedName>
</protein>
<dbReference type="PROSITE" id="PS51273">
    <property type="entry name" value="GATASE_TYPE_1"/>
    <property type="match status" value="1"/>
</dbReference>
<comment type="caution">
    <text evidence="2">The sequence shown here is derived from an EMBL/GenBank/DDBJ whole genome shotgun (WGS) entry which is preliminary data.</text>
</comment>
<keyword evidence="2" id="KW-0315">Glutamine amidotransferase</keyword>
<dbReference type="PANTHER" id="PTHR42695">
    <property type="entry name" value="GLUTAMINE AMIDOTRANSFERASE YLR126C-RELATED"/>
    <property type="match status" value="1"/>
</dbReference>
<dbReference type="PANTHER" id="PTHR42695:SF5">
    <property type="entry name" value="GLUTAMINE AMIDOTRANSFERASE YLR126C-RELATED"/>
    <property type="match status" value="1"/>
</dbReference>
<feature type="domain" description="Glutamine amidotransferase" evidence="1">
    <location>
        <begin position="79"/>
        <end position="183"/>
    </location>
</feature>
<dbReference type="GO" id="GO:0005829">
    <property type="term" value="C:cytosol"/>
    <property type="evidence" value="ECO:0007669"/>
    <property type="project" value="TreeGrafter"/>
</dbReference>
<dbReference type="Proteomes" id="UP001139559">
    <property type="component" value="Unassembled WGS sequence"/>
</dbReference>
<dbReference type="InterPro" id="IPR029062">
    <property type="entry name" value="Class_I_gatase-like"/>
</dbReference>
<evidence type="ECO:0000313" key="3">
    <source>
        <dbReference type="Proteomes" id="UP001139559"/>
    </source>
</evidence>